<sequence length="264" mass="29200">MSDVKTPGLRETRKQRPGVEVLNEFVYRPLAQLLVPPLAKLKVPPEAVVMFHTGLGLMAARQIARGERVRPALLLQVKTVLDNADGQLARATSKTSAVGRYLDTEMDTVVNAAMLLAMDRRLGLPALALQGLILTADFLLEKGYREARGEVFRPEPKLGSDGPLLNTLRSVYDVWFVPQEKVLTKVFERRFRMVDGRDEDRGTYHPRFATHVAANLGLTTQLAFAGALIALGKPRWYLASLPLQALVLLGVQAAREQAVRGRRG</sequence>
<dbReference type="PROSITE" id="PS00379">
    <property type="entry name" value="CDP_ALCOHOL_P_TRANSF"/>
    <property type="match status" value="1"/>
</dbReference>
<proteinExistence type="inferred from homology"/>
<keyword evidence="4" id="KW-1185">Reference proteome</keyword>
<dbReference type="GO" id="GO:0008654">
    <property type="term" value="P:phospholipid biosynthetic process"/>
    <property type="evidence" value="ECO:0007669"/>
    <property type="project" value="InterPro"/>
</dbReference>
<dbReference type="Proteomes" id="UP000248326">
    <property type="component" value="Unassembled WGS sequence"/>
</dbReference>
<dbReference type="OrthoDB" id="62798at2"/>
<protein>
    <recommendedName>
        <fullName evidence="5">CDP-alcohol phosphatidyltransferase-like enzyme</fullName>
    </recommendedName>
</protein>
<dbReference type="Gene3D" id="1.20.120.1760">
    <property type="match status" value="1"/>
</dbReference>
<accession>A0A318SF23</accession>
<comment type="caution">
    <text evidence="3">The sequence shown here is derived from an EMBL/GenBank/DDBJ whole genome shotgun (WGS) entry which is preliminary data.</text>
</comment>
<name>A0A318SF23_9DEIO</name>
<dbReference type="Pfam" id="PF01066">
    <property type="entry name" value="CDP-OH_P_transf"/>
    <property type="match status" value="1"/>
</dbReference>
<gene>
    <name evidence="3" type="ORF">DES52_102201</name>
</gene>
<dbReference type="GO" id="GO:0016020">
    <property type="term" value="C:membrane"/>
    <property type="evidence" value="ECO:0007669"/>
    <property type="project" value="InterPro"/>
</dbReference>
<comment type="similarity">
    <text evidence="2">Belongs to the CDP-alcohol phosphatidyltransferase class-I family.</text>
</comment>
<evidence type="ECO:0000313" key="4">
    <source>
        <dbReference type="Proteomes" id="UP000248326"/>
    </source>
</evidence>
<dbReference type="RefSeq" id="WP_110885380.1">
    <property type="nucleotide sequence ID" value="NZ_QJSX01000002.1"/>
</dbReference>
<dbReference type="EMBL" id="QJSX01000002">
    <property type="protein sequence ID" value="PYE55835.1"/>
    <property type="molecule type" value="Genomic_DNA"/>
</dbReference>
<dbReference type="InterPro" id="IPR048254">
    <property type="entry name" value="CDP_ALCOHOL_P_TRANSF_CS"/>
</dbReference>
<keyword evidence="1 2" id="KW-0808">Transferase</keyword>
<organism evidence="3 4">
    <name type="scientific">Deinococcus yavapaiensis KR-236</name>
    <dbReference type="NCBI Taxonomy" id="694435"/>
    <lineage>
        <taxon>Bacteria</taxon>
        <taxon>Thermotogati</taxon>
        <taxon>Deinococcota</taxon>
        <taxon>Deinococci</taxon>
        <taxon>Deinococcales</taxon>
        <taxon>Deinococcaceae</taxon>
        <taxon>Deinococcus</taxon>
    </lineage>
</organism>
<evidence type="ECO:0000256" key="1">
    <source>
        <dbReference type="ARBA" id="ARBA00022679"/>
    </source>
</evidence>
<reference evidence="3 4" key="1">
    <citation type="submission" date="2018-06" db="EMBL/GenBank/DDBJ databases">
        <title>Genomic Encyclopedia of Type Strains, Phase IV (KMG-IV): sequencing the most valuable type-strain genomes for metagenomic binning, comparative biology and taxonomic classification.</title>
        <authorList>
            <person name="Goeker M."/>
        </authorList>
    </citation>
    <scope>NUCLEOTIDE SEQUENCE [LARGE SCALE GENOMIC DNA]</scope>
    <source>
        <strain evidence="3 4">DSM 18048</strain>
    </source>
</reference>
<dbReference type="InterPro" id="IPR043130">
    <property type="entry name" value="CDP-OH_PTrfase_TM_dom"/>
</dbReference>
<dbReference type="AlphaFoldDB" id="A0A318SF23"/>
<evidence type="ECO:0008006" key="5">
    <source>
        <dbReference type="Google" id="ProtNLM"/>
    </source>
</evidence>
<evidence type="ECO:0000256" key="2">
    <source>
        <dbReference type="RuleBase" id="RU003750"/>
    </source>
</evidence>
<dbReference type="GO" id="GO:0016780">
    <property type="term" value="F:phosphotransferase activity, for other substituted phosphate groups"/>
    <property type="evidence" value="ECO:0007669"/>
    <property type="project" value="InterPro"/>
</dbReference>
<dbReference type="InterPro" id="IPR000462">
    <property type="entry name" value="CDP-OH_P_trans"/>
</dbReference>
<evidence type="ECO:0000313" key="3">
    <source>
        <dbReference type="EMBL" id="PYE55835.1"/>
    </source>
</evidence>